<dbReference type="GO" id="GO:0005829">
    <property type="term" value="C:cytosol"/>
    <property type="evidence" value="ECO:0007669"/>
    <property type="project" value="TreeGrafter"/>
</dbReference>
<dbReference type="PANTHER" id="PTHR38097">
    <property type="match status" value="1"/>
</dbReference>
<accession>A0A133XN31</accession>
<dbReference type="GO" id="GO:0001217">
    <property type="term" value="F:DNA-binding transcription repressor activity"/>
    <property type="evidence" value="ECO:0007669"/>
    <property type="project" value="TreeGrafter"/>
</dbReference>
<dbReference type="GO" id="GO:0009295">
    <property type="term" value="C:nucleoid"/>
    <property type="evidence" value="ECO:0007669"/>
    <property type="project" value="UniProtKB-SubCell"/>
</dbReference>
<dbReference type="GO" id="GO:0000976">
    <property type="term" value="F:transcription cis-regulatory region binding"/>
    <property type="evidence" value="ECO:0007669"/>
    <property type="project" value="TreeGrafter"/>
</dbReference>
<evidence type="ECO:0000256" key="2">
    <source>
        <dbReference type="ARBA" id="ARBA00010610"/>
    </source>
</evidence>
<sequence>MDLSTLSVPQLRELQQQIPAELKRREVQDKANILNEVRAFAKARGYAIEDLLGKEAKIKAVSSSGNKVKVKYRHPENPELEWTGRGRKPKWVEVWVATGASIDNLLV</sequence>
<dbReference type="GO" id="GO:0003681">
    <property type="term" value="F:bent DNA binding"/>
    <property type="evidence" value="ECO:0007669"/>
    <property type="project" value="TreeGrafter"/>
</dbReference>
<organism evidence="6 7">
    <name type="scientific">Dechloromonas denitrificans</name>
    <dbReference type="NCBI Taxonomy" id="281362"/>
    <lineage>
        <taxon>Bacteria</taxon>
        <taxon>Pseudomonadati</taxon>
        <taxon>Pseudomonadota</taxon>
        <taxon>Betaproteobacteria</taxon>
        <taxon>Rhodocyclales</taxon>
        <taxon>Azonexaceae</taxon>
        <taxon>Dechloromonas</taxon>
    </lineage>
</organism>
<comment type="caution">
    <text evidence="6">The sequence shown here is derived from an EMBL/GenBank/DDBJ whole genome shotgun (WGS) entry which is preliminary data.</text>
</comment>
<proteinExistence type="inferred from homology"/>
<evidence type="ECO:0000313" key="7">
    <source>
        <dbReference type="Proteomes" id="UP000070186"/>
    </source>
</evidence>
<dbReference type="PANTHER" id="PTHR38097:SF2">
    <property type="entry name" value="DNA-BINDING PROTEIN STPA"/>
    <property type="match status" value="1"/>
</dbReference>
<evidence type="ECO:0000256" key="4">
    <source>
        <dbReference type="ARBA" id="ARBA00023125"/>
    </source>
</evidence>
<comment type="similarity">
    <text evidence="2">Belongs to the histone-like protein H-NS family.</text>
</comment>
<dbReference type="InterPro" id="IPR027444">
    <property type="entry name" value="H-NS_C_dom"/>
</dbReference>
<dbReference type="AlphaFoldDB" id="A0A133XN31"/>
<protein>
    <submittedName>
        <fullName evidence="6">Histidinol phosphate phosphatase</fullName>
    </submittedName>
</protein>
<name>A0A133XN31_9RHOO</name>
<dbReference type="RefSeq" id="WP_066879715.1">
    <property type="nucleotide sequence ID" value="NZ_LODL01000005.1"/>
</dbReference>
<dbReference type="EMBL" id="LODL01000005">
    <property type="protein sequence ID" value="KXB32345.1"/>
    <property type="molecule type" value="Genomic_DNA"/>
</dbReference>
<keyword evidence="4" id="KW-0238">DNA-binding</keyword>
<dbReference type="Pfam" id="PF00816">
    <property type="entry name" value="Histone_HNS"/>
    <property type="match status" value="1"/>
</dbReference>
<dbReference type="Gene3D" id="4.10.430.10">
    <property type="entry name" value="Histone-like protein H-NS, C-terminal domain"/>
    <property type="match status" value="1"/>
</dbReference>
<reference evidence="6 7" key="1">
    <citation type="submission" date="2015-12" db="EMBL/GenBank/DDBJ databases">
        <title>Nitrous oxide reduction kinetics distinguish bacteria harboring typical versus atypical NosZ.</title>
        <authorList>
            <person name="Yoon S."/>
            <person name="Nissen S."/>
            <person name="Park D."/>
            <person name="Sanford R.A."/>
            <person name="Loeffler F.E."/>
        </authorList>
    </citation>
    <scope>NUCLEOTIDE SEQUENCE [LARGE SCALE GENOMIC DNA]</scope>
    <source>
        <strain evidence="6 7">ATCC BAA-841</strain>
    </source>
</reference>
<dbReference type="Proteomes" id="UP000070186">
    <property type="component" value="Unassembled WGS sequence"/>
</dbReference>
<dbReference type="SUPFAM" id="SSF81273">
    <property type="entry name" value="H-NS histone-like proteins"/>
    <property type="match status" value="1"/>
</dbReference>
<dbReference type="GO" id="GO:0032993">
    <property type="term" value="C:protein-DNA complex"/>
    <property type="evidence" value="ECO:0007669"/>
    <property type="project" value="TreeGrafter"/>
</dbReference>
<evidence type="ECO:0000256" key="3">
    <source>
        <dbReference type="ARBA" id="ARBA00022490"/>
    </source>
</evidence>
<dbReference type="SMART" id="SM00528">
    <property type="entry name" value="HNS"/>
    <property type="match status" value="1"/>
</dbReference>
<dbReference type="InterPro" id="IPR037150">
    <property type="entry name" value="H-NS_C_dom_sf"/>
</dbReference>
<evidence type="ECO:0000256" key="1">
    <source>
        <dbReference type="ARBA" id="ARBA00004453"/>
    </source>
</evidence>
<feature type="domain" description="DNA-binding protein H-NS-like C-terminal" evidence="5">
    <location>
        <begin position="62"/>
        <end position="107"/>
    </location>
</feature>
<dbReference type="GO" id="GO:0003680">
    <property type="term" value="F:minor groove of adenine-thymine-rich DNA binding"/>
    <property type="evidence" value="ECO:0007669"/>
    <property type="project" value="TreeGrafter"/>
</dbReference>
<dbReference type="STRING" id="281362.AT959_01210"/>
<evidence type="ECO:0000313" key="6">
    <source>
        <dbReference type="EMBL" id="KXB32345.1"/>
    </source>
</evidence>
<keyword evidence="7" id="KW-1185">Reference proteome</keyword>
<gene>
    <name evidence="6" type="ORF">AT959_01210</name>
</gene>
<comment type="subcellular location">
    <subcellularLocation>
        <location evidence="1">Cytoplasm</location>
        <location evidence="1">Nucleoid</location>
    </subcellularLocation>
</comment>
<evidence type="ECO:0000259" key="5">
    <source>
        <dbReference type="SMART" id="SM00528"/>
    </source>
</evidence>
<keyword evidence="3" id="KW-0963">Cytoplasm</keyword>